<reference evidence="3 4" key="1">
    <citation type="submission" date="2021-03" db="EMBL/GenBank/DDBJ databases">
        <title>Complete Genome Sequences of Two Lysobacter Strains Isolated from Sea Water (Lysobacter caseinilyticus) and Soil (Lysobacter helvus) in South Korea.</title>
        <authorList>
            <person name="Watanabe Y."/>
            <person name="Arakawa K."/>
        </authorList>
    </citation>
    <scope>NUCLEOTIDE SEQUENCE [LARGE SCALE GENOMIC DNA]</scope>
    <source>
        <strain evidence="3 4">KVB24</strain>
    </source>
</reference>
<organism evidence="3 4">
    <name type="scientific">Noviluteimonas caseinilytica</name>
    <dbReference type="NCBI Taxonomy" id="2675101"/>
    <lineage>
        <taxon>Bacteria</taxon>
        <taxon>Pseudomonadati</taxon>
        <taxon>Pseudomonadota</taxon>
        <taxon>Gammaproteobacteria</taxon>
        <taxon>Lysobacterales</taxon>
        <taxon>Lysobacteraceae</taxon>
        <taxon>Noviluteimonas</taxon>
    </lineage>
</organism>
<evidence type="ECO:0000313" key="3">
    <source>
        <dbReference type="EMBL" id="BCT93965.1"/>
    </source>
</evidence>
<feature type="domain" description="Core" evidence="2">
    <location>
        <begin position="27"/>
        <end position="129"/>
    </location>
</feature>
<dbReference type="Proteomes" id="UP000681317">
    <property type="component" value="Chromosome"/>
</dbReference>
<comment type="similarity">
    <text evidence="1">Belongs to the HesB/IscA family.</text>
</comment>
<evidence type="ECO:0000313" key="4">
    <source>
        <dbReference type="Proteomes" id="UP000681317"/>
    </source>
</evidence>
<gene>
    <name evidence="3" type="ORF">LYSCAS_29890</name>
</gene>
<evidence type="ECO:0000259" key="2">
    <source>
        <dbReference type="Pfam" id="PF01521"/>
    </source>
</evidence>
<proteinExistence type="inferred from homology"/>
<dbReference type="NCBIfam" id="TIGR00049">
    <property type="entry name" value="iron-sulfur cluster assembly accessory protein"/>
    <property type="match status" value="1"/>
</dbReference>
<protein>
    <recommendedName>
        <fullName evidence="2">Core domain-containing protein</fullName>
    </recommendedName>
</protein>
<evidence type="ECO:0000256" key="1">
    <source>
        <dbReference type="ARBA" id="ARBA00006718"/>
    </source>
</evidence>
<dbReference type="PANTHER" id="PTHR10072:SF41">
    <property type="entry name" value="IRON-SULFUR CLUSTER ASSEMBLY 1 HOMOLOG, MITOCHONDRIAL"/>
    <property type="match status" value="1"/>
</dbReference>
<dbReference type="SUPFAM" id="SSF89360">
    <property type="entry name" value="HesB-like domain"/>
    <property type="match status" value="1"/>
</dbReference>
<dbReference type="EMBL" id="AP024545">
    <property type="protein sequence ID" value="BCT93965.1"/>
    <property type="molecule type" value="Genomic_DNA"/>
</dbReference>
<dbReference type="PANTHER" id="PTHR10072">
    <property type="entry name" value="IRON-SULFUR CLUSTER ASSEMBLY PROTEIN"/>
    <property type="match status" value="1"/>
</dbReference>
<keyword evidence="4" id="KW-1185">Reference proteome</keyword>
<name>A0ABN6FWD6_9GAMM</name>
<dbReference type="InterPro" id="IPR017870">
    <property type="entry name" value="FeS_cluster_insertion_CS"/>
</dbReference>
<dbReference type="InterPro" id="IPR016092">
    <property type="entry name" value="ATAP"/>
</dbReference>
<dbReference type="InterPro" id="IPR000361">
    <property type="entry name" value="ATAP_core_dom"/>
</dbReference>
<dbReference type="InterPro" id="IPR050322">
    <property type="entry name" value="Fe-S_cluster_asmbl/transfer"/>
</dbReference>
<sequence>MNGEVYRSGIAPRRTLTIRRTFPESRMSIRLAPAALDRIRGFLAADPGALGLRFGVQKTGCSGWGYIADLAREERPGDTVFDDSGVKVFVDADSLGLVDGTLIDFRKQGLSEQFVFENPNVTAECGCGESFTTKADAA</sequence>
<dbReference type="Gene3D" id="2.60.300.12">
    <property type="entry name" value="HesB-like domain"/>
    <property type="match status" value="1"/>
</dbReference>
<dbReference type="InterPro" id="IPR035903">
    <property type="entry name" value="HesB-like_dom_sf"/>
</dbReference>
<dbReference type="Pfam" id="PF01521">
    <property type="entry name" value="Fe-S_biosyn"/>
    <property type="match status" value="1"/>
</dbReference>
<accession>A0ABN6FWD6</accession>
<dbReference type="PROSITE" id="PS01152">
    <property type="entry name" value="HESB"/>
    <property type="match status" value="1"/>
</dbReference>